<accession>L0RE52</accession>
<gene>
    <name evidence="2" type="ORF">DESAM_22215</name>
</gene>
<dbReference type="HOGENOM" id="CLU_028523_2_1_7"/>
<evidence type="ECO:0008006" key="4">
    <source>
        <dbReference type="Google" id="ProtNLM"/>
    </source>
</evidence>
<dbReference type="Gene3D" id="3.10.20.300">
    <property type="entry name" value="mk0293 like domain"/>
    <property type="match status" value="1"/>
</dbReference>
<sequence>MKSLIIDPRMAGIAGDMLLSALLDLTEDQECLPLLSKAVCEVTHCTASINATHTESMGIGAVKMALQLNGERFATPEDLGRAFKNVANFMEMRPAAIDKGLEIISTLAEAEAAVHQKHFHLHEVGSIDTVIDISGVLWLLDQYEFLDGKITCLPVAVGNGIISMDHGRIPSPAPAALEIICKNSIPIAASSENFELATPTGVALIACLADEFLHIFPTSTPLRSGHGAGNAALEFSPNITRVIETIPSHENGVHAMLLETLIDDTTGEDLGYALPRMLDEGAFDAYITPATGKKNRPAHLFSVLCAPGEERAMSLKIMQYTGSIGVRSRVVDRFISKRKIEKYKVEIDGNKFPVRIKISTFDGHLISRKPEFDDLSEIAEKTGLSPRIIAEEIKRQCFLPVKDTHERK</sequence>
<dbReference type="PATRIC" id="fig|1121451.3.peg.2435"/>
<keyword evidence="3" id="KW-1185">Reference proteome</keyword>
<keyword evidence="1" id="KW-0533">Nickel</keyword>
<dbReference type="Proteomes" id="UP000010808">
    <property type="component" value="Chromosome"/>
</dbReference>
<dbReference type="InterPro" id="IPR002822">
    <property type="entry name" value="Ni_insertion"/>
</dbReference>
<dbReference type="eggNOG" id="COG1641">
    <property type="taxonomic scope" value="Bacteria"/>
</dbReference>
<dbReference type="Gene3D" id="3.30.70.1380">
    <property type="entry name" value="Transcriptional regulatory protein pf0864 domain like"/>
    <property type="match status" value="1"/>
</dbReference>
<evidence type="ECO:0000313" key="3">
    <source>
        <dbReference type="Proteomes" id="UP000010808"/>
    </source>
</evidence>
<dbReference type="Pfam" id="PF01969">
    <property type="entry name" value="Ni_insertion"/>
    <property type="match status" value="1"/>
</dbReference>
<proteinExistence type="predicted"/>
<evidence type="ECO:0000313" key="2">
    <source>
        <dbReference type="EMBL" id="CCO24482.1"/>
    </source>
</evidence>
<dbReference type="PANTHER" id="PTHR36566:SF1">
    <property type="entry name" value="PYRIDINIUM-3,5-BISTHIOCARBOXYLIC ACID MONONUCLEOTIDE NICKEL INSERTION PROTEIN"/>
    <property type="match status" value="1"/>
</dbReference>
<dbReference type="NCBIfam" id="TIGR00299">
    <property type="entry name" value="nickel pincer cofactor biosynthesis protein LarC"/>
    <property type="match status" value="1"/>
</dbReference>
<dbReference type="RefSeq" id="WP_015337082.1">
    <property type="nucleotide sequence ID" value="NC_020055.1"/>
</dbReference>
<evidence type="ECO:0000256" key="1">
    <source>
        <dbReference type="ARBA" id="ARBA00022596"/>
    </source>
</evidence>
<protein>
    <recommendedName>
        <fullName evidence="4">Nickel insertion protein</fullName>
    </recommendedName>
</protein>
<dbReference type="AlphaFoldDB" id="L0RE52"/>
<reference evidence="2 3" key="1">
    <citation type="submission" date="2012-10" db="EMBL/GenBank/DDBJ databases">
        <authorList>
            <person name="Genoscope - CEA"/>
        </authorList>
    </citation>
    <scope>NUCLEOTIDE SEQUENCE [LARGE SCALE GENOMIC DNA]</scope>
    <source>
        <strain evidence="3">AM13 / DSM 14728</strain>
    </source>
</reference>
<dbReference type="STRING" id="1121451.DESAM_22215"/>
<dbReference type="OrthoDB" id="9765625at2"/>
<name>L0RE52_9BACT</name>
<dbReference type="KEGG" id="dhy:DESAM_22215"/>
<dbReference type="PANTHER" id="PTHR36566">
    <property type="entry name" value="NICKEL INSERTION PROTEIN-RELATED"/>
    <property type="match status" value="1"/>
</dbReference>
<organism evidence="2 3">
    <name type="scientific">Maridesulfovibrio hydrothermalis AM13 = DSM 14728</name>
    <dbReference type="NCBI Taxonomy" id="1121451"/>
    <lineage>
        <taxon>Bacteria</taxon>
        <taxon>Pseudomonadati</taxon>
        <taxon>Thermodesulfobacteriota</taxon>
        <taxon>Desulfovibrionia</taxon>
        <taxon>Desulfovibrionales</taxon>
        <taxon>Desulfovibrionaceae</taxon>
        <taxon>Maridesulfovibrio</taxon>
    </lineage>
</organism>
<dbReference type="EMBL" id="FO203522">
    <property type="protein sequence ID" value="CCO24482.1"/>
    <property type="molecule type" value="Genomic_DNA"/>
</dbReference>